<dbReference type="AlphaFoldDB" id="A0A8C6WAT7"/>
<proteinExistence type="inferred from homology"/>
<dbReference type="InterPro" id="IPR018277">
    <property type="entry name" value="Ribosomal_eS19_CS"/>
</dbReference>
<dbReference type="PANTHER" id="PTHR11710">
    <property type="entry name" value="40S RIBOSOMAL PROTEIN S19"/>
    <property type="match status" value="1"/>
</dbReference>
<evidence type="ECO:0000313" key="7">
    <source>
        <dbReference type="Proteomes" id="UP000694381"/>
    </source>
</evidence>
<keyword evidence="2" id="KW-0689">Ribosomal protein</keyword>
<dbReference type="InterPro" id="IPR001266">
    <property type="entry name" value="Ribosomal_eS19"/>
</dbReference>
<comment type="similarity">
    <text evidence="1">Belongs to the eukaryotic ribosomal protein eS19 family.</text>
</comment>
<keyword evidence="7" id="KW-1185">Reference proteome</keyword>
<dbReference type="Ensembl" id="ENSNGAT00000025810.1">
    <property type="protein sequence ID" value="ENSNGAP00000020143.1"/>
    <property type="gene ID" value="ENSNGAG00000019727.1"/>
</dbReference>
<dbReference type="Proteomes" id="UP000694381">
    <property type="component" value="Unassembled WGS sequence"/>
</dbReference>
<reference evidence="6" key="2">
    <citation type="submission" date="2025-09" db="UniProtKB">
        <authorList>
            <consortium name="Ensembl"/>
        </authorList>
    </citation>
    <scope>IDENTIFICATION</scope>
</reference>
<organism evidence="6 7">
    <name type="scientific">Nannospalax galili</name>
    <name type="common">Northern Israeli blind subterranean mole rat</name>
    <name type="synonym">Spalax galili</name>
    <dbReference type="NCBI Taxonomy" id="1026970"/>
    <lineage>
        <taxon>Eukaryota</taxon>
        <taxon>Metazoa</taxon>
        <taxon>Chordata</taxon>
        <taxon>Craniata</taxon>
        <taxon>Vertebrata</taxon>
        <taxon>Euteleostomi</taxon>
        <taxon>Mammalia</taxon>
        <taxon>Eutheria</taxon>
        <taxon>Euarchontoglires</taxon>
        <taxon>Glires</taxon>
        <taxon>Rodentia</taxon>
        <taxon>Myomorpha</taxon>
        <taxon>Muroidea</taxon>
        <taxon>Spalacidae</taxon>
        <taxon>Spalacinae</taxon>
        <taxon>Nannospalax</taxon>
    </lineage>
</organism>
<dbReference type="GO" id="GO:0000028">
    <property type="term" value="P:ribosomal small subunit assembly"/>
    <property type="evidence" value="ECO:0007669"/>
    <property type="project" value="TreeGrafter"/>
</dbReference>
<dbReference type="GO" id="GO:0003735">
    <property type="term" value="F:structural constituent of ribosome"/>
    <property type="evidence" value="ECO:0007669"/>
    <property type="project" value="InterPro"/>
</dbReference>
<sequence>MIAVKDVNQQEFIRALAAFLKMSGKLRVPEWLDTVKFVKHKELVPYDENWFYTQAASTARHLETVRPSHFSRGSKSVARLVLQALEGLKMVEKGQNGGHKLTPQGRGDLDRITKQVVAANKKH</sequence>
<dbReference type="PROSITE" id="PS00628">
    <property type="entry name" value="RIBOSOMAL_S19E"/>
    <property type="match status" value="1"/>
</dbReference>
<evidence type="ECO:0000256" key="3">
    <source>
        <dbReference type="ARBA" id="ARBA00023274"/>
    </source>
</evidence>
<name>A0A8C6WAT7_NANGA</name>
<dbReference type="PANTHER" id="PTHR11710:SF31">
    <property type="entry name" value="SMALL RIBOSOMAL SUBUNIT PROTEIN ES19"/>
    <property type="match status" value="1"/>
</dbReference>
<evidence type="ECO:0000256" key="4">
    <source>
        <dbReference type="ARBA" id="ARBA00035143"/>
    </source>
</evidence>
<dbReference type="InterPro" id="IPR036390">
    <property type="entry name" value="WH_DNA-bd_sf"/>
</dbReference>
<evidence type="ECO:0000256" key="2">
    <source>
        <dbReference type="ARBA" id="ARBA00022980"/>
    </source>
</evidence>
<accession>A0A8C6WAT7</accession>
<dbReference type="GeneTree" id="ENSGT00390000013102"/>
<protein>
    <recommendedName>
        <fullName evidence="4">Small ribosomal subunit protein eS19</fullName>
    </recommendedName>
    <alternativeName>
        <fullName evidence="5">40S ribosomal protein S19</fullName>
    </alternativeName>
</protein>
<dbReference type="Pfam" id="PF01090">
    <property type="entry name" value="Ribosomal_S19e"/>
    <property type="match status" value="2"/>
</dbReference>
<evidence type="ECO:0000256" key="1">
    <source>
        <dbReference type="ARBA" id="ARBA00010014"/>
    </source>
</evidence>
<dbReference type="GO" id="GO:0022627">
    <property type="term" value="C:cytosolic small ribosomal subunit"/>
    <property type="evidence" value="ECO:0007669"/>
    <property type="project" value="TreeGrafter"/>
</dbReference>
<dbReference type="InterPro" id="IPR036388">
    <property type="entry name" value="WH-like_DNA-bd_sf"/>
</dbReference>
<dbReference type="Gene3D" id="1.10.10.10">
    <property type="entry name" value="Winged helix-like DNA-binding domain superfamily/Winged helix DNA-binding domain"/>
    <property type="match status" value="2"/>
</dbReference>
<evidence type="ECO:0000256" key="5">
    <source>
        <dbReference type="ARBA" id="ARBA00035466"/>
    </source>
</evidence>
<dbReference type="SMART" id="SM01413">
    <property type="entry name" value="Ribosomal_S19e"/>
    <property type="match status" value="1"/>
</dbReference>
<dbReference type="SUPFAM" id="SSF46785">
    <property type="entry name" value="Winged helix' DNA-binding domain"/>
    <property type="match status" value="1"/>
</dbReference>
<dbReference type="GO" id="GO:0006412">
    <property type="term" value="P:translation"/>
    <property type="evidence" value="ECO:0007669"/>
    <property type="project" value="InterPro"/>
</dbReference>
<dbReference type="GO" id="GO:0003723">
    <property type="term" value="F:RNA binding"/>
    <property type="evidence" value="ECO:0007669"/>
    <property type="project" value="TreeGrafter"/>
</dbReference>
<evidence type="ECO:0000313" key="6">
    <source>
        <dbReference type="Ensembl" id="ENSNGAP00000020143.1"/>
    </source>
</evidence>
<keyword evidence="3" id="KW-0687">Ribonucleoprotein</keyword>
<reference evidence="6" key="1">
    <citation type="submission" date="2025-08" db="UniProtKB">
        <authorList>
            <consortium name="Ensembl"/>
        </authorList>
    </citation>
    <scope>IDENTIFICATION</scope>
</reference>